<evidence type="ECO:0000259" key="1">
    <source>
        <dbReference type="PROSITE" id="PS50943"/>
    </source>
</evidence>
<dbReference type="Pfam" id="PF01381">
    <property type="entry name" value="HTH_3"/>
    <property type="match status" value="1"/>
</dbReference>
<dbReference type="SUPFAM" id="SSF47413">
    <property type="entry name" value="lambda repressor-like DNA-binding domains"/>
    <property type="match status" value="1"/>
</dbReference>
<dbReference type="PROSITE" id="PS50943">
    <property type="entry name" value="HTH_CROC1"/>
    <property type="match status" value="1"/>
</dbReference>
<protein>
    <submittedName>
        <fullName evidence="2">Zinc ribbon domain-containing protein</fullName>
    </submittedName>
</protein>
<dbReference type="SMART" id="SM00530">
    <property type="entry name" value="HTH_XRE"/>
    <property type="match status" value="1"/>
</dbReference>
<keyword evidence="3" id="KW-1185">Reference proteome</keyword>
<dbReference type="CDD" id="cd00093">
    <property type="entry name" value="HTH_XRE"/>
    <property type="match status" value="1"/>
</dbReference>
<dbReference type="InterPro" id="IPR001387">
    <property type="entry name" value="Cro/C1-type_HTH"/>
</dbReference>
<dbReference type="InterPro" id="IPR025874">
    <property type="entry name" value="DZR"/>
</dbReference>
<reference evidence="2 3" key="1">
    <citation type="journal article" date="2020" name="ISME J.">
        <title>Comparative genomics reveals insights into cyanobacterial evolution and habitat adaptation.</title>
        <authorList>
            <person name="Chen M.Y."/>
            <person name="Teng W.K."/>
            <person name="Zhao L."/>
            <person name="Hu C.X."/>
            <person name="Zhou Y.K."/>
            <person name="Han B.P."/>
            <person name="Song L.R."/>
            <person name="Shu W.S."/>
        </authorList>
    </citation>
    <scope>NUCLEOTIDE SEQUENCE [LARGE SCALE GENOMIC DNA]</scope>
    <source>
        <strain evidence="2 3">FACHB-119</strain>
    </source>
</reference>
<dbReference type="RefSeq" id="WP_190480645.1">
    <property type="nucleotide sequence ID" value="NZ_JACJSG010000109.1"/>
</dbReference>
<dbReference type="InterPro" id="IPR010982">
    <property type="entry name" value="Lambda_DNA-bd_dom_sf"/>
</dbReference>
<dbReference type="Pfam" id="PF12773">
    <property type="entry name" value="DZR"/>
    <property type="match status" value="1"/>
</dbReference>
<feature type="domain" description="HTH cro/C1-type" evidence="1">
    <location>
        <begin position="15"/>
        <end position="70"/>
    </location>
</feature>
<dbReference type="EMBL" id="JACJSG010000109">
    <property type="protein sequence ID" value="MBD2505644.1"/>
    <property type="molecule type" value="Genomic_DNA"/>
</dbReference>
<name>A0ABR8DEW6_9NOST</name>
<organism evidence="2 3">
    <name type="scientific">Anabaena azotica FACHB-119</name>
    <dbReference type="NCBI Taxonomy" id="947527"/>
    <lineage>
        <taxon>Bacteria</taxon>
        <taxon>Bacillati</taxon>
        <taxon>Cyanobacteriota</taxon>
        <taxon>Cyanophyceae</taxon>
        <taxon>Nostocales</taxon>
        <taxon>Nostocaceae</taxon>
        <taxon>Anabaena</taxon>
        <taxon>Anabaena azotica</taxon>
    </lineage>
</organism>
<proteinExistence type="predicted"/>
<dbReference type="Gene3D" id="1.10.260.40">
    <property type="entry name" value="lambda repressor-like DNA-binding domains"/>
    <property type="match status" value="1"/>
</dbReference>
<accession>A0ABR8DEW6</accession>
<sequence length="156" mass="17347">MDNTPQSQESLAEYVKRIRTALGLSQTELANKAGIHIQSLGKIERGLTTKLNTKSHRGLAIALQVPSEYLDAVSRGIPINCADRLKFCPHCWTPGTTLEDFWLSPRSLFCFLCGTALRDSCANCHEPITSLKFRFCPYCGTPYKESFDSLASTKTQ</sequence>
<dbReference type="Proteomes" id="UP000661112">
    <property type="component" value="Unassembled WGS sequence"/>
</dbReference>
<gene>
    <name evidence="2" type="ORF">H6G83_34500</name>
</gene>
<evidence type="ECO:0000313" key="2">
    <source>
        <dbReference type="EMBL" id="MBD2505644.1"/>
    </source>
</evidence>
<comment type="caution">
    <text evidence="2">The sequence shown here is derived from an EMBL/GenBank/DDBJ whole genome shotgun (WGS) entry which is preliminary data.</text>
</comment>
<evidence type="ECO:0000313" key="3">
    <source>
        <dbReference type="Proteomes" id="UP000661112"/>
    </source>
</evidence>